<sequence>MIKYTINKAFERNFPYPIWKIEVDCAHAQLAIESRNPDSTLPHFTVLNFDGSVRLEEFEVDAREWTLEDIQGDYLILKRYGDYSPIQAGIQIIHIPSKSSLYTYMEYVIKDVYHNTIHAFHRSIPAGLIFYIDIATGEISNQKDLNNEFPLREIHYPLPYQGTLPSFIKNLTIIGQIWLQPYRDLFLWSYHTQIADKYNLNLSLSSKHELYDSKIILEDLDKLIPQPYFIVKEHIFFLSSNKMKISSYLV</sequence>
<dbReference type="Proteomes" id="UP000651271">
    <property type="component" value="Unassembled WGS sequence"/>
</dbReference>
<dbReference type="RefSeq" id="WP_190302894.1">
    <property type="nucleotide sequence ID" value="NZ_JACOIJ010000043.1"/>
</dbReference>
<comment type="caution">
    <text evidence="1">The sequence shown here is derived from an EMBL/GenBank/DDBJ whole genome shotgun (WGS) entry which is preliminary data.</text>
</comment>
<evidence type="ECO:0008006" key="3">
    <source>
        <dbReference type="Google" id="ProtNLM"/>
    </source>
</evidence>
<evidence type="ECO:0000313" key="2">
    <source>
        <dbReference type="Proteomes" id="UP000651271"/>
    </source>
</evidence>
<accession>A0ABR7YI14</accession>
<dbReference type="EMBL" id="JACOIJ010000043">
    <property type="protein sequence ID" value="MBD1430894.1"/>
    <property type="molecule type" value="Genomic_DNA"/>
</dbReference>
<proteinExistence type="predicted"/>
<evidence type="ECO:0000313" key="1">
    <source>
        <dbReference type="EMBL" id="MBD1430894.1"/>
    </source>
</evidence>
<keyword evidence="2" id="KW-1185">Reference proteome</keyword>
<name>A0ABR7YI14_9SPHI</name>
<protein>
    <recommendedName>
        <fullName evidence="3">DUF4905 domain-containing protein</fullName>
    </recommendedName>
</protein>
<organism evidence="1 2">
    <name type="scientific">Sphingobacterium litopenaei</name>
    <dbReference type="NCBI Taxonomy" id="2763500"/>
    <lineage>
        <taxon>Bacteria</taxon>
        <taxon>Pseudomonadati</taxon>
        <taxon>Bacteroidota</taxon>
        <taxon>Sphingobacteriia</taxon>
        <taxon>Sphingobacteriales</taxon>
        <taxon>Sphingobacteriaceae</taxon>
        <taxon>Sphingobacterium</taxon>
    </lineage>
</organism>
<gene>
    <name evidence="1" type="ORF">H8B04_15250</name>
</gene>
<reference evidence="1 2" key="1">
    <citation type="submission" date="2020-08" db="EMBL/GenBank/DDBJ databases">
        <title>Sphingobacterium sp. DN04309 isolated from aquaculture water.</title>
        <authorList>
            <person name="Zhang M."/>
        </authorList>
    </citation>
    <scope>NUCLEOTIDE SEQUENCE [LARGE SCALE GENOMIC DNA]</scope>
    <source>
        <strain evidence="1 2">DN04309</strain>
    </source>
</reference>